<dbReference type="Pfam" id="PF00296">
    <property type="entry name" value="Bac_luciferase"/>
    <property type="match status" value="1"/>
</dbReference>
<dbReference type="SUPFAM" id="SSF51679">
    <property type="entry name" value="Bacterial luciferase-like"/>
    <property type="match status" value="1"/>
</dbReference>
<dbReference type="PANTHER" id="PTHR42847">
    <property type="entry name" value="ALKANESULFONATE MONOOXYGENASE"/>
    <property type="match status" value="1"/>
</dbReference>
<keyword evidence="2" id="KW-0288">FMN</keyword>
<protein>
    <submittedName>
        <fullName evidence="6">Putative LLM class F420-dependent oxidoreductase</fullName>
    </submittedName>
</protein>
<dbReference type="InterPro" id="IPR011251">
    <property type="entry name" value="Luciferase-like_dom"/>
</dbReference>
<sequence>MPMKCSLSLYPLEAWSSLDEIVGTVAEAEKLGFYGVGLPEHLIVPTGPGAPSRPSAFWVDNFAFGAVLARATRGMRIMLSALVIPYRHPLHHAQGVATLDWISNGRVDVTVGVGWMREEFEALRVPYRERGRRTDDYLRAMRVLWTEPEPAYDGEFVSFGDLLFAPTCVQKPHAPLLIGGHNENAFRRVVEFGAGWAPMMASAESVRAGLVRIREGLAAVGRSDDLRVFTRVSILGGNATITKAAASHKADLVRAQKHSVSRSDAERTIEVMATYREAGVTEFGLSFPWENAARYVETIQWFAAEVMPAL</sequence>
<dbReference type="GO" id="GO:0008726">
    <property type="term" value="F:alkanesulfonate monooxygenase activity"/>
    <property type="evidence" value="ECO:0007669"/>
    <property type="project" value="TreeGrafter"/>
</dbReference>
<evidence type="ECO:0000313" key="7">
    <source>
        <dbReference type="Proteomes" id="UP000234331"/>
    </source>
</evidence>
<dbReference type="PANTHER" id="PTHR42847:SF4">
    <property type="entry name" value="ALKANESULFONATE MONOOXYGENASE-RELATED"/>
    <property type="match status" value="1"/>
</dbReference>
<evidence type="ECO:0000256" key="1">
    <source>
        <dbReference type="ARBA" id="ARBA00022630"/>
    </source>
</evidence>
<accession>A0A2I2KI35</accession>
<gene>
    <name evidence="6" type="ORF">FRACA_10081</name>
</gene>
<dbReference type="Proteomes" id="UP000234331">
    <property type="component" value="Unassembled WGS sequence"/>
</dbReference>
<dbReference type="EMBL" id="FZMO01000001">
    <property type="protein sequence ID" value="SNQ45322.1"/>
    <property type="molecule type" value="Genomic_DNA"/>
</dbReference>
<keyword evidence="1" id="KW-0285">Flavoprotein</keyword>
<name>A0A2I2KI35_9ACTN</name>
<keyword evidence="4" id="KW-0503">Monooxygenase</keyword>
<proteinExistence type="predicted"/>
<reference evidence="6 7" key="1">
    <citation type="submission" date="2017-06" db="EMBL/GenBank/DDBJ databases">
        <authorList>
            <person name="Kim H.J."/>
            <person name="Triplett B.A."/>
        </authorList>
    </citation>
    <scope>NUCLEOTIDE SEQUENCE [LARGE SCALE GENOMIC DNA]</scope>
    <source>
        <strain evidence="6">FRACA_ARgP5</strain>
    </source>
</reference>
<dbReference type="InterPro" id="IPR050172">
    <property type="entry name" value="SsuD_RutA_monooxygenase"/>
</dbReference>
<dbReference type="Gene3D" id="3.20.20.30">
    <property type="entry name" value="Luciferase-like domain"/>
    <property type="match status" value="1"/>
</dbReference>
<evidence type="ECO:0000259" key="5">
    <source>
        <dbReference type="Pfam" id="PF00296"/>
    </source>
</evidence>
<organism evidence="6 7">
    <name type="scientific">Frankia canadensis</name>
    <dbReference type="NCBI Taxonomy" id="1836972"/>
    <lineage>
        <taxon>Bacteria</taxon>
        <taxon>Bacillati</taxon>
        <taxon>Actinomycetota</taxon>
        <taxon>Actinomycetes</taxon>
        <taxon>Frankiales</taxon>
        <taxon>Frankiaceae</taxon>
        <taxon>Frankia</taxon>
    </lineage>
</organism>
<evidence type="ECO:0000256" key="4">
    <source>
        <dbReference type="ARBA" id="ARBA00023033"/>
    </source>
</evidence>
<dbReference type="InterPro" id="IPR019921">
    <property type="entry name" value="Lucif-like_OxRdtase_Rv2161c"/>
</dbReference>
<dbReference type="GO" id="GO:0046306">
    <property type="term" value="P:alkanesulfonate catabolic process"/>
    <property type="evidence" value="ECO:0007669"/>
    <property type="project" value="TreeGrafter"/>
</dbReference>
<evidence type="ECO:0000256" key="3">
    <source>
        <dbReference type="ARBA" id="ARBA00023002"/>
    </source>
</evidence>
<dbReference type="InterPro" id="IPR036661">
    <property type="entry name" value="Luciferase-like_sf"/>
</dbReference>
<evidence type="ECO:0000256" key="2">
    <source>
        <dbReference type="ARBA" id="ARBA00022643"/>
    </source>
</evidence>
<keyword evidence="7" id="KW-1185">Reference proteome</keyword>
<evidence type="ECO:0000313" key="6">
    <source>
        <dbReference type="EMBL" id="SNQ45322.1"/>
    </source>
</evidence>
<dbReference type="AlphaFoldDB" id="A0A2I2KI35"/>
<feature type="domain" description="Luciferase-like" evidence="5">
    <location>
        <begin position="17"/>
        <end position="236"/>
    </location>
</feature>
<dbReference type="NCBIfam" id="TIGR03619">
    <property type="entry name" value="F420_Rv2161c"/>
    <property type="match status" value="1"/>
</dbReference>
<keyword evidence="3" id="KW-0560">Oxidoreductase</keyword>